<dbReference type="EMBL" id="JBJUIK010000004">
    <property type="protein sequence ID" value="KAL3531193.1"/>
    <property type="molecule type" value="Genomic_DNA"/>
</dbReference>
<dbReference type="AlphaFoldDB" id="A0ABD3AJ61"/>
<evidence type="ECO:0000259" key="2">
    <source>
        <dbReference type="Pfam" id="PF10440"/>
    </source>
</evidence>
<dbReference type="PANTHER" id="PTHR46450:SF1">
    <property type="entry name" value="INACTIVE HISTONE-LYSINE N-METHYLTRANSFERASE SUVR1-RELATED"/>
    <property type="match status" value="1"/>
</dbReference>
<name>A0ABD3AJ61_9GENT</name>
<organism evidence="3 4">
    <name type="scientific">Cinchona calisaya</name>
    <dbReference type="NCBI Taxonomy" id="153742"/>
    <lineage>
        <taxon>Eukaryota</taxon>
        <taxon>Viridiplantae</taxon>
        <taxon>Streptophyta</taxon>
        <taxon>Embryophyta</taxon>
        <taxon>Tracheophyta</taxon>
        <taxon>Spermatophyta</taxon>
        <taxon>Magnoliopsida</taxon>
        <taxon>eudicotyledons</taxon>
        <taxon>Gunneridae</taxon>
        <taxon>Pentapetalae</taxon>
        <taxon>asterids</taxon>
        <taxon>lamiids</taxon>
        <taxon>Gentianales</taxon>
        <taxon>Rubiaceae</taxon>
        <taxon>Cinchonoideae</taxon>
        <taxon>Cinchoneae</taxon>
        <taxon>Cinchona</taxon>
    </lineage>
</organism>
<reference evidence="3 4" key="1">
    <citation type="submission" date="2024-11" db="EMBL/GenBank/DDBJ databases">
        <title>A near-complete genome assembly of Cinchona calisaya.</title>
        <authorList>
            <person name="Lian D.C."/>
            <person name="Zhao X.W."/>
            <person name="Wei L."/>
        </authorList>
    </citation>
    <scope>NUCLEOTIDE SEQUENCE [LARGE SCALE GENOMIC DNA]</scope>
    <source>
        <tissue evidence="3">Nenye</tissue>
    </source>
</reference>
<dbReference type="Proteomes" id="UP001630127">
    <property type="component" value="Unassembled WGS sequence"/>
</dbReference>
<feature type="compositionally biased region" description="Polar residues" evidence="1">
    <location>
        <begin position="165"/>
        <end position="201"/>
    </location>
</feature>
<evidence type="ECO:0000256" key="1">
    <source>
        <dbReference type="SAM" id="MobiDB-lite"/>
    </source>
</evidence>
<dbReference type="InterPro" id="IPR043017">
    <property type="entry name" value="WIYLD_dom_sf"/>
</dbReference>
<feature type="region of interest" description="Disordered" evidence="1">
    <location>
        <begin position="121"/>
        <end position="219"/>
    </location>
</feature>
<evidence type="ECO:0000313" key="3">
    <source>
        <dbReference type="EMBL" id="KAL3531193.1"/>
    </source>
</evidence>
<protein>
    <recommendedName>
        <fullName evidence="2">WIYLD domain-containing protein</fullName>
    </recommendedName>
</protein>
<dbReference type="Pfam" id="PF10440">
    <property type="entry name" value="WIYLD"/>
    <property type="match status" value="1"/>
</dbReference>
<feature type="compositionally biased region" description="Basic and acidic residues" evidence="1">
    <location>
        <begin position="121"/>
        <end position="131"/>
    </location>
</feature>
<dbReference type="PANTHER" id="PTHR46450">
    <property type="entry name" value="INACTIVE HISTONE-LYSINE N-METHYLTRANSFERASE SUVR1-RELATED"/>
    <property type="match status" value="1"/>
</dbReference>
<comment type="caution">
    <text evidence="3">The sequence shown here is derived from an EMBL/GenBank/DDBJ whole genome shotgun (WGS) entry which is preliminary data.</text>
</comment>
<dbReference type="InterPro" id="IPR018848">
    <property type="entry name" value="WIYLD_domain"/>
</dbReference>
<evidence type="ECO:0000313" key="4">
    <source>
        <dbReference type="Proteomes" id="UP001630127"/>
    </source>
</evidence>
<proteinExistence type="predicted"/>
<sequence>MPPNPRVARAFRAMRNLGIAEVKVKPVLKNLLKLFDKNWDLIEEENYRVLADAIFDIEEAEAAQSKKQVKHTEQVIVLDEEAQEQDEPAQKKLCLDYGGQTSVSNDNSAYLAGTSLMRSKDEPVELPEVHPRTQVGSRVGRTPQNNEKRKIESQRASCESLDRNIGNQPVSPKSLTMQEITGTSQSVSADKSQTDTLTPTDSVAVPHPMSPRKRGKEALSPHFACGEKKKLESQLYQGVLKEKTVGVETLIEPEEEPFTSEMPESNLPPPVFCPEASVEGESSAEPLGSKYTSGGVPATMLNESASQLEIASSPLGEVKICLSYNISPARPDFRVPSVDEVLMAVEDRCLGSYKQQDPNFSLKKLMKDVCEAVLELGCETCNEPEERN</sequence>
<accession>A0ABD3AJ61</accession>
<dbReference type="Gene3D" id="1.10.8.850">
    <property type="entry name" value="Histone-lysine N methyltransferase , C-terminal domain-like"/>
    <property type="match status" value="1"/>
</dbReference>
<keyword evidence="4" id="KW-1185">Reference proteome</keyword>
<gene>
    <name evidence="3" type="ORF">ACH5RR_010515</name>
</gene>
<feature type="domain" description="WIYLD" evidence="2">
    <location>
        <begin position="6"/>
        <end position="59"/>
    </location>
</feature>